<dbReference type="Gene3D" id="3.40.630.30">
    <property type="match status" value="1"/>
</dbReference>
<evidence type="ECO:0000313" key="2">
    <source>
        <dbReference type="EMBL" id="KHO64689.1"/>
    </source>
</evidence>
<dbReference type="STRING" id="706570.PT85_10895"/>
<dbReference type="InterPro" id="IPR000182">
    <property type="entry name" value="GNAT_dom"/>
</dbReference>
<dbReference type="EMBL" id="JTAK01000004">
    <property type="protein sequence ID" value="KHO64689.1"/>
    <property type="molecule type" value="Genomic_DNA"/>
</dbReference>
<name>A0A0B3BVJ7_9PSED</name>
<protein>
    <submittedName>
        <fullName evidence="2">GNAT family acetyltransferase</fullName>
    </submittedName>
</protein>
<dbReference type="Proteomes" id="UP000030980">
    <property type="component" value="Unassembled WGS sequence"/>
</dbReference>
<sequence length="235" mass="27061">MERSSPRHLIGRFRRKLEKLGPSQTAHLMLVRLLDRFSLFKILRGVLLVKVDPAFLDCPPHLTPGFLDESRLWQLARDPENALDASFLNEALAKGDRCYAILDGERLAAYGWYSRQPTRIDPPELLLGFDAGYVYMYKGLTRHEYRGQRLHAIGMNRALQHYLEQGAKGLVSYVESTNVDSLKSCFRLGYRQFGSIYLWRVFGHYLRLYSPACRRYGFSLQAAEPRSDGWGARKA</sequence>
<feature type="domain" description="N-acetyltransferase" evidence="1">
    <location>
        <begin position="60"/>
        <end position="207"/>
    </location>
</feature>
<dbReference type="SUPFAM" id="SSF55729">
    <property type="entry name" value="Acyl-CoA N-acyltransferases (Nat)"/>
    <property type="match status" value="1"/>
</dbReference>
<keyword evidence="2" id="KW-0808">Transferase</keyword>
<accession>A0A0B3BVJ7</accession>
<dbReference type="RefSeq" id="WP_039606644.1">
    <property type="nucleotide sequence ID" value="NZ_FMUP01000002.1"/>
</dbReference>
<dbReference type="AlphaFoldDB" id="A0A0B3BVJ7"/>
<dbReference type="OrthoDB" id="8018214at2"/>
<dbReference type="InterPro" id="IPR016181">
    <property type="entry name" value="Acyl_CoA_acyltransferase"/>
</dbReference>
<keyword evidence="3" id="KW-1185">Reference proteome</keyword>
<reference evidence="2 3" key="1">
    <citation type="submission" date="2014-11" db="EMBL/GenBank/DDBJ databases">
        <title>Genome sequence of Pseudomonas tuomuerensis JCM 14085.</title>
        <authorList>
            <person name="Shin S.-K."/>
            <person name="Yi H."/>
        </authorList>
    </citation>
    <scope>NUCLEOTIDE SEQUENCE [LARGE SCALE GENOMIC DNA]</scope>
    <source>
        <strain evidence="2 3">JCM 14085</strain>
    </source>
</reference>
<organism evidence="2 3">
    <name type="scientific">Pseudomonas flexibilis</name>
    <dbReference type="NCBI Taxonomy" id="706570"/>
    <lineage>
        <taxon>Bacteria</taxon>
        <taxon>Pseudomonadati</taxon>
        <taxon>Pseudomonadota</taxon>
        <taxon>Gammaproteobacteria</taxon>
        <taxon>Pseudomonadales</taxon>
        <taxon>Pseudomonadaceae</taxon>
        <taxon>Pseudomonas</taxon>
    </lineage>
</organism>
<proteinExistence type="predicted"/>
<evidence type="ECO:0000313" key="3">
    <source>
        <dbReference type="Proteomes" id="UP000030980"/>
    </source>
</evidence>
<dbReference type="GO" id="GO:0016747">
    <property type="term" value="F:acyltransferase activity, transferring groups other than amino-acyl groups"/>
    <property type="evidence" value="ECO:0007669"/>
    <property type="project" value="InterPro"/>
</dbReference>
<evidence type="ECO:0000259" key="1">
    <source>
        <dbReference type="PROSITE" id="PS51186"/>
    </source>
</evidence>
<comment type="caution">
    <text evidence="2">The sequence shown here is derived from an EMBL/GenBank/DDBJ whole genome shotgun (WGS) entry which is preliminary data.</text>
</comment>
<dbReference type="PROSITE" id="PS51186">
    <property type="entry name" value="GNAT"/>
    <property type="match status" value="1"/>
</dbReference>
<gene>
    <name evidence="2" type="ORF">PT85_10895</name>
</gene>